<keyword evidence="3" id="KW-1185">Reference proteome</keyword>
<reference evidence="2" key="2">
    <citation type="journal article" date="2024" name="Plant">
        <title>Genomic evolution and insights into agronomic trait innovations of Sesamum species.</title>
        <authorList>
            <person name="Miao H."/>
            <person name="Wang L."/>
            <person name="Qu L."/>
            <person name="Liu H."/>
            <person name="Sun Y."/>
            <person name="Le M."/>
            <person name="Wang Q."/>
            <person name="Wei S."/>
            <person name="Zheng Y."/>
            <person name="Lin W."/>
            <person name="Duan Y."/>
            <person name="Cao H."/>
            <person name="Xiong S."/>
            <person name="Wang X."/>
            <person name="Wei L."/>
            <person name="Li C."/>
            <person name="Ma Q."/>
            <person name="Ju M."/>
            <person name="Zhao R."/>
            <person name="Li G."/>
            <person name="Mu C."/>
            <person name="Tian Q."/>
            <person name="Mei H."/>
            <person name="Zhang T."/>
            <person name="Gao T."/>
            <person name="Zhang H."/>
        </authorList>
    </citation>
    <scope>NUCLEOTIDE SEQUENCE</scope>
    <source>
        <strain evidence="2">3651</strain>
    </source>
</reference>
<gene>
    <name evidence="2" type="ORF">Salat_2928400</name>
</gene>
<reference evidence="2" key="1">
    <citation type="submission" date="2020-06" db="EMBL/GenBank/DDBJ databases">
        <authorList>
            <person name="Li T."/>
            <person name="Hu X."/>
            <person name="Zhang T."/>
            <person name="Song X."/>
            <person name="Zhang H."/>
            <person name="Dai N."/>
            <person name="Sheng W."/>
            <person name="Hou X."/>
            <person name="Wei L."/>
        </authorList>
    </citation>
    <scope>NUCLEOTIDE SEQUENCE</scope>
    <source>
        <strain evidence="2">3651</strain>
        <tissue evidence="2">Leaf</tissue>
    </source>
</reference>
<feature type="transmembrane region" description="Helical" evidence="1">
    <location>
        <begin position="27"/>
        <end position="52"/>
    </location>
</feature>
<dbReference type="Proteomes" id="UP001293254">
    <property type="component" value="Unassembled WGS sequence"/>
</dbReference>
<keyword evidence="1" id="KW-0472">Membrane</keyword>
<evidence type="ECO:0000313" key="3">
    <source>
        <dbReference type="Proteomes" id="UP001293254"/>
    </source>
</evidence>
<protein>
    <submittedName>
        <fullName evidence="2">Uncharacterized protein</fullName>
    </submittedName>
</protein>
<dbReference type="EMBL" id="JACGWO010000013">
    <property type="protein sequence ID" value="KAK4412812.1"/>
    <property type="molecule type" value="Genomic_DNA"/>
</dbReference>
<keyword evidence="1" id="KW-1133">Transmembrane helix</keyword>
<evidence type="ECO:0000313" key="2">
    <source>
        <dbReference type="EMBL" id="KAK4412812.1"/>
    </source>
</evidence>
<name>A0AAE1XJX8_9LAMI</name>
<organism evidence="2 3">
    <name type="scientific">Sesamum alatum</name>
    <dbReference type="NCBI Taxonomy" id="300844"/>
    <lineage>
        <taxon>Eukaryota</taxon>
        <taxon>Viridiplantae</taxon>
        <taxon>Streptophyta</taxon>
        <taxon>Embryophyta</taxon>
        <taxon>Tracheophyta</taxon>
        <taxon>Spermatophyta</taxon>
        <taxon>Magnoliopsida</taxon>
        <taxon>eudicotyledons</taxon>
        <taxon>Gunneridae</taxon>
        <taxon>Pentapetalae</taxon>
        <taxon>asterids</taxon>
        <taxon>lamiids</taxon>
        <taxon>Lamiales</taxon>
        <taxon>Pedaliaceae</taxon>
        <taxon>Sesamum</taxon>
    </lineage>
</organism>
<dbReference type="AlphaFoldDB" id="A0AAE1XJX8"/>
<keyword evidence="1" id="KW-0812">Transmembrane</keyword>
<accession>A0AAE1XJX8</accession>
<sequence length="103" mass="10937">MSGSPAHWKNPTSLPVNVPLFQPVGGAWAALAQSWSLVAIALVLLVTLMTSFHQGPLGKMHLVRSNQLNGCDRNSCSNSGWRLSALAGILQVAKAVAFRKTSV</sequence>
<comment type="caution">
    <text evidence="2">The sequence shown here is derived from an EMBL/GenBank/DDBJ whole genome shotgun (WGS) entry which is preliminary data.</text>
</comment>
<proteinExistence type="predicted"/>
<evidence type="ECO:0000256" key="1">
    <source>
        <dbReference type="SAM" id="Phobius"/>
    </source>
</evidence>